<comment type="similarity">
    <text evidence="1">Belongs to the glycosyl hydrolase 2 family.</text>
</comment>
<evidence type="ECO:0000313" key="3">
    <source>
        <dbReference type="EMBL" id="GAH48021.1"/>
    </source>
</evidence>
<sequence length="119" mass="14178">MEKLGEENIPRPEYPRPQFVRADNWINLNGDWDFAFDDKNIGLIERWYLKESANNFDKKIVVPFCFQSKLSGIEDNSFHEVIWYRKVFEIPSQFKKKKVRLHFGAVDNRCVIYLNGGYV</sequence>
<dbReference type="InterPro" id="IPR051913">
    <property type="entry name" value="GH2_Domain-Containing"/>
</dbReference>
<dbReference type="PANTHER" id="PTHR42732:SF2">
    <property type="entry name" value="BETA-MANNOSIDASE"/>
    <property type="match status" value="1"/>
</dbReference>
<dbReference type="InterPro" id="IPR008979">
    <property type="entry name" value="Galactose-bd-like_sf"/>
</dbReference>
<dbReference type="InterPro" id="IPR006104">
    <property type="entry name" value="Glyco_hydro_2_N"/>
</dbReference>
<dbReference type="GO" id="GO:0004553">
    <property type="term" value="F:hydrolase activity, hydrolyzing O-glycosyl compounds"/>
    <property type="evidence" value="ECO:0007669"/>
    <property type="project" value="InterPro"/>
</dbReference>
<dbReference type="PANTHER" id="PTHR42732">
    <property type="entry name" value="BETA-GALACTOSIDASE"/>
    <property type="match status" value="1"/>
</dbReference>
<dbReference type="AlphaFoldDB" id="X1FQU2"/>
<dbReference type="Pfam" id="PF02837">
    <property type="entry name" value="Glyco_hydro_2_N"/>
    <property type="match status" value="1"/>
</dbReference>
<dbReference type="EMBL" id="BARU01021585">
    <property type="protein sequence ID" value="GAH48021.1"/>
    <property type="molecule type" value="Genomic_DNA"/>
</dbReference>
<organism evidence="3">
    <name type="scientific">marine sediment metagenome</name>
    <dbReference type="NCBI Taxonomy" id="412755"/>
    <lineage>
        <taxon>unclassified sequences</taxon>
        <taxon>metagenomes</taxon>
        <taxon>ecological metagenomes</taxon>
    </lineage>
</organism>
<reference evidence="3" key="1">
    <citation type="journal article" date="2014" name="Front. Microbiol.">
        <title>High frequency of phylogenetically diverse reductive dehalogenase-homologous genes in deep subseafloor sedimentary metagenomes.</title>
        <authorList>
            <person name="Kawai M."/>
            <person name="Futagami T."/>
            <person name="Toyoda A."/>
            <person name="Takaki Y."/>
            <person name="Nishi S."/>
            <person name="Hori S."/>
            <person name="Arai W."/>
            <person name="Tsubouchi T."/>
            <person name="Morono Y."/>
            <person name="Uchiyama I."/>
            <person name="Ito T."/>
            <person name="Fujiyama A."/>
            <person name="Inagaki F."/>
            <person name="Takami H."/>
        </authorList>
    </citation>
    <scope>NUCLEOTIDE SEQUENCE</scope>
    <source>
        <strain evidence="3">Expedition CK06-06</strain>
    </source>
</reference>
<gene>
    <name evidence="3" type="ORF">S03H2_35317</name>
</gene>
<dbReference type="Gene3D" id="2.60.120.260">
    <property type="entry name" value="Galactose-binding domain-like"/>
    <property type="match status" value="1"/>
</dbReference>
<protein>
    <recommendedName>
        <fullName evidence="2">Glycosyl hydrolases family 2 sugar binding domain-containing protein</fullName>
    </recommendedName>
</protein>
<proteinExistence type="inferred from homology"/>
<feature type="domain" description="Glycosyl hydrolases family 2 sugar binding" evidence="2">
    <location>
        <begin position="27"/>
        <end position="119"/>
    </location>
</feature>
<name>X1FQU2_9ZZZZ</name>
<dbReference type="GO" id="GO:0005975">
    <property type="term" value="P:carbohydrate metabolic process"/>
    <property type="evidence" value="ECO:0007669"/>
    <property type="project" value="InterPro"/>
</dbReference>
<comment type="caution">
    <text evidence="3">The sequence shown here is derived from an EMBL/GenBank/DDBJ whole genome shotgun (WGS) entry which is preliminary data.</text>
</comment>
<feature type="non-terminal residue" evidence="3">
    <location>
        <position position="119"/>
    </location>
</feature>
<accession>X1FQU2</accession>
<evidence type="ECO:0000259" key="2">
    <source>
        <dbReference type="Pfam" id="PF02837"/>
    </source>
</evidence>
<evidence type="ECO:0000256" key="1">
    <source>
        <dbReference type="ARBA" id="ARBA00007401"/>
    </source>
</evidence>
<dbReference type="SUPFAM" id="SSF49785">
    <property type="entry name" value="Galactose-binding domain-like"/>
    <property type="match status" value="1"/>
</dbReference>